<evidence type="ECO:0000256" key="8">
    <source>
        <dbReference type="ARBA" id="ARBA00022848"/>
    </source>
</evidence>
<evidence type="ECO:0008006" key="17">
    <source>
        <dbReference type="Google" id="ProtNLM"/>
    </source>
</evidence>
<dbReference type="PANTHER" id="PTHR24300">
    <property type="entry name" value="CYTOCHROME P450 508A4-RELATED"/>
    <property type="match status" value="1"/>
</dbReference>
<evidence type="ECO:0000256" key="1">
    <source>
        <dbReference type="ARBA" id="ARBA00001971"/>
    </source>
</evidence>
<evidence type="ECO:0000313" key="15">
    <source>
        <dbReference type="Ensembl" id="ENSMMDP00005018342.1"/>
    </source>
</evidence>
<dbReference type="FunFam" id="1.10.630.10:FF:000004">
    <property type="entry name" value="cytochrome P450 2D15 isoform X1"/>
    <property type="match status" value="1"/>
</dbReference>
<dbReference type="SUPFAM" id="SSF48264">
    <property type="entry name" value="Cytochrome P450"/>
    <property type="match status" value="1"/>
</dbReference>
<evidence type="ECO:0000256" key="11">
    <source>
        <dbReference type="ARBA" id="ARBA00023033"/>
    </source>
</evidence>
<evidence type="ECO:0000256" key="13">
    <source>
        <dbReference type="PIRSR" id="PIRSR602401-1"/>
    </source>
</evidence>
<dbReference type="PRINTS" id="PR00463">
    <property type="entry name" value="EP450I"/>
</dbReference>
<dbReference type="GO" id="GO:0005789">
    <property type="term" value="C:endoplasmic reticulum membrane"/>
    <property type="evidence" value="ECO:0007669"/>
    <property type="project" value="UniProtKB-SubCell"/>
</dbReference>
<dbReference type="GO" id="GO:0006082">
    <property type="term" value="P:organic acid metabolic process"/>
    <property type="evidence" value="ECO:0007669"/>
    <property type="project" value="TreeGrafter"/>
</dbReference>
<comment type="subcellular location">
    <subcellularLocation>
        <location evidence="3">Endoplasmic reticulum membrane</location>
    </subcellularLocation>
    <subcellularLocation>
        <location evidence="2">Microsome membrane</location>
    </subcellularLocation>
</comment>
<comment type="cofactor">
    <cofactor evidence="1 13">
        <name>heme</name>
        <dbReference type="ChEBI" id="CHEBI:30413"/>
    </cofactor>
</comment>
<reference evidence="15" key="1">
    <citation type="submission" date="2019-06" db="EMBL/GenBank/DDBJ databases">
        <authorList>
            <consortium name="Wellcome Sanger Institute Data Sharing"/>
        </authorList>
    </citation>
    <scope>NUCLEOTIDE SEQUENCE [LARGE SCALE GENOMIC DNA]</scope>
</reference>
<keyword evidence="11 14" id="KW-0503">Monooxygenase</keyword>
<name>A0A667XSS3_9TELE</name>
<keyword evidence="5 13" id="KW-0349">Heme</keyword>
<evidence type="ECO:0000256" key="2">
    <source>
        <dbReference type="ARBA" id="ARBA00004524"/>
    </source>
</evidence>
<dbReference type="GO" id="GO:0005506">
    <property type="term" value="F:iron ion binding"/>
    <property type="evidence" value="ECO:0007669"/>
    <property type="project" value="InterPro"/>
</dbReference>
<organism evidence="15 16">
    <name type="scientific">Myripristis murdjan</name>
    <name type="common">pinecone soldierfish</name>
    <dbReference type="NCBI Taxonomy" id="586833"/>
    <lineage>
        <taxon>Eukaryota</taxon>
        <taxon>Metazoa</taxon>
        <taxon>Chordata</taxon>
        <taxon>Craniata</taxon>
        <taxon>Vertebrata</taxon>
        <taxon>Euteleostomi</taxon>
        <taxon>Actinopterygii</taxon>
        <taxon>Neopterygii</taxon>
        <taxon>Teleostei</taxon>
        <taxon>Neoteleostei</taxon>
        <taxon>Acanthomorphata</taxon>
        <taxon>Holocentriformes</taxon>
        <taxon>Holocentridae</taxon>
        <taxon>Myripristis</taxon>
    </lineage>
</organism>
<evidence type="ECO:0000256" key="5">
    <source>
        <dbReference type="ARBA" id="ARBA00022617"/>
    </source>
</evidence>
<evidence type="ECO:0000256" key="10">
    <source>
        <dbReference type="ARBA" id="ARBA00023004"/>
    </source>
</evidence>
<dbReference type="Proteomes" id="UP000472263">
    <property type="component" value="Chromosome 4"/>
</dbReference>
<dbReference type="GO" id="GO:0006805">
    <property type="term" value="P:xenobiotic metabolic process"/>
    <property type="evidence" value="ECO:0007669"/>
    <property type="project" value="TreeGrafter"/>
</dbReference>
<comment type="similarity">
    <text evidence="4 14">Belongs to the cytochrome P450 family.</text>
</comment>
<keyword evidence="8" id="KW-0492">Microsome</keyword>
<keyword evidence="6 13" id="KW-0479">Metal-binding</keyword>
<dbReference type="InterPro" id="IPR017972">
    <property type="entry name" value="Cyt_P450_CS"/>
</dbReference>
<protein>
    <recommendedName>
        <fullName evidence="17">Cytochrome P450 2J2-like</fullName>
    </recommendedName>
</protein>
<keyword evidence="16" id="KW-1185">Reference proteome</keyword>
<evidence type="ECO:0000256" key="7">
    <source>
        <dbReference type="ARBA" id="ARBA00022824"/>
    </source>
</evidence>
<dbReference type="AlphaFoldDB" id="A0A667XSS3"/>
<evidence type="ECO:0000313" key="16">
    <source>
        <dbReference type="Proteomes" id="UP000472263"/>
    </source>
</evidence>
<evidence type="ECO:0000256" key="9">
    <source>
        <dbReference type="ARBA" id="ARBA00023002"/>
    </source>
</evidence>
<accession>A0A667XSS3</accession>
<dbReference type="InterPro" id="IPR008071">
    <property type="entry name" value="Cyt_P450_E_grp-I_CYP2J-like"/>
</dbReference>
<reference evidence="15" key="2">
    <citation type="submission" date="2025-08" db="UniProtKB">
        <authorList>
            <consortium name="Ensembl"/>
        </authorList>
    </citation>
    <scope>IDENTIFICATION</scope>
</reference>
<proteinExistence type="inferred from homology"/>
<evidence type="ECO:0000256" key="12">
    <source>
        <dbReference type="ARBA" id="ARBA00023136"/>
    </source>
</evidence>
<sequence length="477" mass="55098">MDLVSSVFGSIAHWMDIQSLLLFTVLFLLIADYVKNRRPSSFPPGPWALPFVGNIFTVDFNRAHKTLTQLTETYGDVYSLRMGQTWMVVLNGFQIVKEALVTQGDSLADRPILPLQMDVSRFLGETGLVFSNGHLWKQQRRFALSTLKYFGVGRKSLEHAILDEFTYSGKNIADLKGKPFNPHLIINNAVSNIICSLVFGHRFEYEDEWFIKLIKRFDSLYNSFPLLMRRLPGPHHTVQQFWRETIEMIQSEIKEHKKDWNPAEPRDYIDCYLTEIQTRKGDAESTFNEENLVMCTLDLFIAGSETTSTTLRWAFLYMAKYPEIQEKVQAEIDRVIGQSRQPSMMDRANLPYTDAVIHEVQRIGNIVPLSLPHTYHTSYTILYLNQEWETPYTFNPGHFLNEEGKFVKRAAFIPFSAGKRVCLGENLARMEIFLFFTSFMQQFTFSMPAGMKPVLDYCFGITLAPAPYEICATLRRE</sequence>
<dbReference type="Ensembl" id="ENSMMDT00005018790.1">
    <property type="protein sequence ID" value="ENSMMDP00005018342.1"/>
    <property type="gene ID" value="ENSMMDG00005007840.1"/>
</dbReference>
<dbReference type="Pfam" id="PF00067">
    <property type="entry name" value="p450"/>
    <property type="match status" value="1"/>
</dbReference>
<evidence type="ECO:0000256" key="3">
    <source>
        <dbReference type="ARBA" id="ARBA00004586"/>
    </source>
</evidence>
<dbReference type="PRINTS" id="PR00385">
    <property type="entry name" value="P450"/>
</dbReference>
<reference evidence="15" key="3">
    <citation type="submission" date="2025-09" db="UniProtKB">
        <authorList>
            <consortium name="Ensembl"/>
        </authorList>
    </citation>
    <scope>IDENTIFICATION</scope>
</reference>
<evidence type="ECO:0000256" key="4">
    <source>
        <dbReference type="ARBA" id="ARBA00010617"/>
    </source>
</evidence>
<dbReference type="GO" id="GO:0016712">
    <property type="term" value="F:oxidoreductase activity, acting on paired donors, with incorporation or reduction of molecular oxygen, reduced flavin or flavoprotein as one donor, and incorporation of one atom of oxygen"/>
    <property type="evidence" value="ECO:0007669"/>
    <property type="project" value="InterPro"/>
</dbReference>
<dbReference type="Gene3D" id="1.10.630.10">
    <property type="entry name" value="Cytochrome P450"/>
    <property type="match status" value="1"/>
</dbReference>
<dbReference type="InterPro" id="IPR001128">
    <property type="entry name" value="Cyt_P450"/>
</dbReference>
<feature type="binding site" description="axial binding residue" evidence="13">
    <location>
        <position position="422"/>
    </location>
    <ligand>
        <name>heme</name>
        <dbReference type="ChEBI" id="CHEBI:30413"/>
    </ligand>
    <ligandPart>
        <name>Fe</name>
        <dbReference type="ChEBI" id="CHEBI:18248"/>
    </ligandPart>
</feature>
<gene>
    <name evidence="15" type="primary">LOC115357932</name>
</gene>
<evidence type="ECO:0000256" key="6">
    <source>
        <dbReference type="ARBA" id="ARBA00022723"/>
    </source>
</evidence>
<keyword evidence="10 13" id="KW-0408">Iron</keyword>
<dbReference type="PANTHER" id="PTHR24300:SF177">
    <property type="entry name" value="CYTOCHROME P450 2J2"/>
    <property type="match status" value="1"/>
</dbReference>
<keyword evidence="12" id="KW-0472">Membrane</keyword>
<keyword evidence="7" id="KW-0256">Endoplasmic reticulum</keyword>
<dbReference type="InterPro" id="IPR050182">
    <property type="entry name" value="Cytochrome_P450_fam2"/>
</dbReference>
<evidence type="ECO:0000256" key="14">
    <source>
        <dbReference type="RuleBase" id="RU000461"/>
    </source>
</evidence>
<dbReference type="InterPro" id="IPR036396">
    <property type="entry name" value="Cyt_P450_sf"/>
</dbReference>
<keyword evidence="9 14" id="KW-0560">Oxidoreductase</keyword>
<dbReference type="GeneTree" id="ENSGT00950000182879"/>
<dbReference type="PROSITE" id="PS00086">
    <property type="entry name" value="CYTOCHROME_P450"/>
    <property type="match status" value="1"/>
</dbReference>
<dbReference type="PRINTS" id="PR01688">
    <property type="entry name" value="EP450ICYP2J"/>
</dbReference>
<dbReference type="InterPro" id="IPR002401">
    <property type="entry name" value="Cyt_P450_E_grp-I"/>
</dbReference>
<dbReference type="GO" id="GO:0020037">
    <property type="term" value="F:heme binding"/>
    <property type="evidence" value="ECO:0007669"/>
    <property type="project" value="InterPro"/>
</dbReference>